<feature type="compositionally biased region" description="Basic residues" evidence="11">
    <location>
        <begin position="224"/>
        <end position="239"/>
    </location>
</feature>
<dbReference type="AlphaFoldDB" id="A0A0J9RYM3"/>
<dbReference type="KEGG" id="dsi:Dsimw501_GD12225"/>
<feature type="compositionally biased region" description="Low complexity" evidence="11">
    <location>
        <begin position="513"/>
        <end position="526"/>
    </location>
</feature>
<dbReference type="GO" id="GO:0016020">
    <property type="term" value="C:membrane"/>
    <property type="evidence" value="ECO:0007669"/>
    <property type="project" value="UniProtKB-SubCell"/>
</dbReference>
<evidence type="ECO:0000256" key="3">
    <source>
        <dbReference type="ARBA" id="ARBA00008783"/>
    </source>
</evidence>
<evidence type="ECO:0000256" key="2">
    <source>
        <dbReference type="ARBA" id="ARBA00004141"/>
    </source>
</evidence>
<dbReference type="PANTHER" id="PTHR28388:SF1">
    <property type="entry name" value="TRANSMEMBRANE PROTEIN 237"/>
    <property type="match status" value="1"/>
</dbReference>
<reference evidence="13" key="3">
    <citation type="submission" date="2015-04" db="EMBL/GenBank/DDBJ databases">
        <authorList>
            <consortium name="FlyBase"/>
        </authorList>
    </citation>
    <scope>NUCLEOTIDE SEQUENCE</scope>
    <source>
        <strain evidence="13">W501</strain>
    </source>
</reference>
<accession>A0A0J9RYM3</accession>
<feature type="compositionally biased region" description="Low complexity" evidence="11">
    <location>
        <begin position="42"/>
        <end position="57"/>
    </location>
</feature>
<dbReference type="InterPro" id="IPR029409">
    <property type="entry name" value="TMEM237"/>
</dbReference>
<evidence type="ECO:0000256" key="7">
    <source>
        <dbReference type="ARBA" id="ARBA00023069"/>
    </source>
</evidence>
<name>A0A0J9RYM3_DROSI</name>
<feature type="transmembrane region" description="Helical" evidence="12">
    <location>
        <begin position="600"/>
        <end position="617"/>
    </location>
</feature>
<keyword evidence="7" id="KW-0969">Cilium</keyword>
<feature type="compositionally biased region" description="Polar residues" evidence="11">
    <location>
        <begin position="73"/>
        <end position="83"/>
    </location>
</feature>
<feature type="compositionally biased region" description="Polar residues" evidence="11">
    <location>
        <begin position="117"/>
        <end position="138"/>
    </location>
</feature>
<dbReference type="OrthoDB" id="550113at2759"/>
<evidence type="ECO:0000256" key="12">
    <source>
        <dbReference type="SAM" id="Phobius"/>
    </source>
</evidence>
<dbReference type="EMBL" id="CM002912">
    <property type="protein sequence ID" value="KMZ00683.1"/>
    <property type="molecule type" value="Genomic_DNA"/>
</dbReference>
<reference evidence="13" key="2">
    <citation type="submission" date="2014-06" db="EMBL/GenBank/DDBJ databases">
        <authorList>
            <person name="Hu T."/>
            <person name="Eisen M.B."/>
            <person name="Thornton K.R."/>
            <person name="Andolfatto P."/>
        </authorList>
    </citation>
    <scope>NUCLEOTIDE SEQUENCE</scope>
    <source>
        <strain evidence="13">W501</strain>
    </source>
</reference>
<proteinExistence type="inferred from homology"/>
<evidence type="ECO:0000256" key="10">
    <source>
        <dbReference type="ARBA" id="ARBA00025631"/>
    </source>
</evidence>
<gene>
    <name evidence="13" type="primary">Dsim\GD12225</name>
    <name evidence="13" type="ORF">Dsimw501_GD12225</name>
</gene>
<comment type="subcellular location">
    <subcellularLocation>
        <location evidence="1">Cell projection</location>
        <location evidence="1">Cilium</location>
    </subcellularLocation>
    <subcellularLocation>
        <location evidence="2">Membrane</location>
        <topology evidence="2">Multi-pass membrane protein</topology>
    </subcellularLocation>
</comment>
<evidence type="ECO:0000256" key="5">
    <source>
        <dbReference type="ARBA" id="ARBA00022794"/>
    </source>
</evidence>
<dbReference type="Pfam" id="PF15383">
    <property type="entry name" value="TMEM237"/>
    <property type="match status" value="1"/>
</dbReference>
<keyword evidence="5" id="KW-0970">Cilium biogenesis/degradation</keyword>
<protein>
    <submittedName>
        <fullName evidence="13">Uncharacterized protein</fullName>
    </submittedName>
</protein>
<organism evidence="13">
    <name type="scientific">Drosophila simulans</name>
    <name type="common">Fruit fly</name>
    <dbReference type="NCBI Taxonomy" id="7240"/>
    <lineage>
        <taxon>Eukaryota</taxon>
        <taxon>Metazoa</taxon>
        <taxon>Ecdysozoa</taxon>
        <taxon>Arthropoda</taxon>
        <taxon>Hexapoda</taxon>
        <taxon>Insecta</taxon>
        <taxon>Pterygota</taxon>
        <taxon>Neoptera</taxon>
        <taxon>Endopterygota</taxon>
        <taxon>Diptera</taxon>
        <taxon>Brachycera</taxon>
        <taxon>Muscomorpha</taxon>
        <taxon>Ephydroidea</taxon>
        <taxon>Drosophilidae</taxon>
        <taxon>Drosophila</taxon>
        <taxon>Sophophora</taxon>
    </lineage>
</organism>
<reference evidence="13" key="1">
    <citation type="journal article" date="2013" name="Genome Res.">
        <title>A second-generation assembly of the Drosophila simulans genome provides new insights into patterns of lineage-specific divergence.</title>
        <authorList>
            <person name="Hu T.T."/>
            <person name="Eisen M.B."/>
            <person name="Thornton K.R."/>
            <person name="Andolfatto P."/>
        </authorList>
    </citation>
    <scope>NUCLEOTIDE SEQUENCE [LARGE SCALE GENOMIC DNA]</scope>
    <source>
        <strain evidence="13">W501</strain>
    </source>
</reference>
<feature type="region of interest" description="Disordered" evidence="11">
    <location>
        <begin position="513"/>
        <end position="543"/>
    </location>
</feature>
<feature type="transmembrane region" description="Helical" evidence="12">
    <location>
        <begin position="563"/>
        <end position="580"/>
    </location>
</feature>
<evidence type="ECO:0000256" key="8">
    <source>
        <dbReference type="ARBA" id="ARBA00023136"/>
    </source>
</evidence>
<evidence type="ECO:0000256" key="1">
    <source>
        <dbReference type="ARBA" id="ARBA00004138"/>
    </source>
</evidence>
<feature type="compositionally biased region" description="Basic and acidic residues" evidence="11">
    <location>
        <begin position="1"/>
        <end position="10"/>
    </location>
</feature>
<feature type="compositionally biased region" description="Basic residues" evidence="11">
    <location>
        <begin position="140"/>
        <end position="149"/>
    </location>
</feature>
<feature type="transmembrane region" description="Helical" evidence="12">
    <location>
        <begin position="467"/>
        <end position="491"/>
    </location>
</feature>
<dbReference type="GO" id="GO:0035869">
    <property type="term" value="C:ciliary transition zone"/>
    <property type="evidence" value="ECO:0007669"/>
    <property type="project" value="TreeGrafter"/>
</dbReference>
<dbReference type="GO" id="GO:0060271">
    <property type="term" value="P:cilium assembly"/>
    <property type="evidence" value="ECO:0007669"/>
    <property type="project" value="TreeGrafter"/>
</dbReference>
<keyword evidence="4 12" id="KW-0812">Transmembrane</keyword>
<evidence type="ECO:0000313" key="13">
    <source>
        <dbReference type="EMBL" id="KMZ00683.1"/>
    </source>
</evidence>
<evidence type="ECO:0000256" key="4">
    <source>
        <dbReference type="ARBA" id="ARBA00022692"/>
    </source>
</evidence>
<evidence type="ECO:0000256" key="11">
    <source>
        <dbReference type="SAM" id="MobiDB-lite"/>
    </source>
</evidence>
<dbReference type="Proteomes" id="UP000035880">
    <property type="component" value="Chromosome 3L"/>
</dbReference>
<feature type="region of interest" description="Disordered" evidence="11">
    <location>
        <begin position="1"/>
        <end position="245"/>
    </location>
</feature>
<evidence type="ECO:0000256" key="6">
    <source>
        <dbReference type="ARBA" id="ARBA00022989"/>
    </source>
</evidence>
<keyword evidence="9" id="KW-0966">Cell projection</keyword>
<dbReference type="Bgee" id="FBgn0183961">
    <property type="expression patterns" value="Expressed in adult organism"/>
</dbReference>
<comment type="similarity">
    <text evidence="3">Belongs to the TMEM237 family.</text>
</comment>
<keyword evidence="8 12" id="KW-0472">Membrane</keyword>
<evidence type="ECO:0000256" key="9">
    <source>
        <dbReference type="ARBA" id="ARBA00023273"/>
    </source>
</evidence>
<comment type="function">
    <text evidence="10">Component of the transition zone in primary cilia. Required for ciliogenesis.</text>
</comment>
<keyword evidence="6 12" id="KW-1133">Transmembrane helix</keyword>
<dbReference type="PANTHER" id="PTHR28388">
    <property type="entry name" value="TRANSMEMBRANE PROTEIN 237"/>
    <property type="match status" value="1"/>
</dbReference>
<sequence>MEAKVREEIGHNPLQGQEKQRVTTPERAEALDCATALNEGVASADPGGSGGTPSSAGRISAQSSADSIELVGSPSQTSQQTVVLVNGHAPPGQEEGEEESPLGAGNTRDSPPPPKQSDGSRNSSGDAMSLRETLQQLPATHHHRSRRTHSPADPDASFHRGILGYMDRELKQSSPTPSAPAGTGNGTGNGTSTGASRKQQSLSDPQASPAQRSLRSRSSFDKSPRRKRSKSESRRRRERKLIAAGEMEVRQANETLMRYLKQCSDMHDASLSGELEIDQSLEERRVHRKTKSQRDKRGQLISKLYSAGGISSILKELADDIAPADGEEIYNPFTPVVSPTDDAPAHIDKMFLQTSSGYRPVEHSYYKRSFLGAAVRGSAGISASGGGGVCGGGGGGGGRLDGISAAELGGAGRLFRSSGSHAHGGAGMGGNGSGRGSYGDTRCLLDADFNRNGITSNIQLACVVQRIWLLISNICHGLLAGLALAHLLFVLSSHPMDWAKVINGMSLAGETVSSTAQPPAASTPSPMDLDSGDRGTESGESSPPSAAASGLALISDYAGFAEIYLNTFYCLAIICLVSVFDRMDICRWSFSNASELISFRWLIITMIYVATIILTICSDSIDEKLYLFNNNANITLTQQEMLSNSVQSVWSSLSVTRSIAAISGWIMIGLTPQEDMLYEHLVDLTKYQLTNN</sequence>
<feature type="compositionally biased region" description="Polar residues" evidence="11">
    <location>
        <begin position="197"/>
        <end position="213"/>
    </location>
</feature>
<feature type="compositionally biased region" description="Basic and acidic residues" evidence="11">
    <location>
        <begin position="18"/>
        <end position="30"/>
    </location>
</feature>